<name>A0A1G8VCY7_ACTMZ</name>
<dbReference type="InterPro" id="IPR036388">
    <property type="entry name" value="WH-like_DNA-bd_sf"/>
</dbReference>
<evidence type="ECO:0000256" key="3">
    <source>
        <dbReference type="ARBA" id="ARBA00023163"/>
    </source>
</evidence>
<dbReference type="Pfam" id="PF09339">
    <property type="entry name" value="HTH_IclR"/>
    <property type="match status" value="1"/>
</dbReference>
<dbReference type="InterPro" id="IPR036390">
    <property type="entry name" value="WH_DNA-bd_sf"/>
</dbReference>
<dbReference type="InterPro" id="IPR050707">
    <property type="entry name" value="HTH_MetabolicPath_Reg"/>
</dbReference>
<dbReference type="Proteomes" id="UP000199213">
    <property type="component" value="Unassembled WGS sequence"/>
</dbReference>
<dbReference type="EMBL" id="FNFM01000001">
    <property type="protein sequence ID" value="SDJ63918.1"/>
    <property type="molecule type" value="Genomic_DNA"/>
</dbReference>
<evidence type="ECO:0000256" key="1">
    <source>
        <dbReference type="ARBA" id="ARBA00023015"/>
    </source>
</evidence>
<keyword evidence="7" id="KW-1185">Reference proteome</keyword>
<evidence type="ECO:0000313" key="6">
    <source>
        <dbReference type="EMBL" id="SDJ63918.1"/>
    </source>
</evidence>
<accession>A0A1G8VCY7</accession>
<evidence type="ECO:0000313" key="7">
    <source>
        <dbReference type="Proteomes" id="UP000199213"/>
    </source>
</evidence>
<evidence type="ECO:0000256" key="2">
    <source>
        <dbReference type="ARBA" id="ARBA00023125"/>
    </source>
</evidence>
<dbReference type="SMART" id="SM00346">
    <property type="entry name" value="HTH_ICLR"/>
    <property type="match status" value="1"/>
</dbReference>
<dbReference type="Pfam" id="PF01614">
    <property type="entry name" value="IclR_C"/>
    <property type="match status" value="1"/>
</dbReference>
<dbReference type="OrthoDB" id="60629at2"/>
<keyword evidence="2" id="KW-0238">DNA-binding</keyword>
<dbReference type="PROSITE" id="PS51077">
    <property type="entry name" value="HTH_ICLR"/>
    <property type="match status" value="1"/>
</dbReference>
<dbReference type="GO" id="GO:0045892">
    <property type="term" value="P:negative regulation of DNA-templated transcription"/>
    <property type="evidence" value="ECO:0007669"/>
    <property type="project" value="TreeGrafter"/>
</dbReference>
<dbReference type="AlphaFoldDB" id="A0A1G8VCY7"/>
<feature type="domain" description="HTH iclR-type" evidence="4">
    <location>
        <begin position="10"/>
        <end position="71"/>
    </location>
</feature>
<protein>
    <submittedName>
        <fullName evidence="6">Transcriptional regulator, IclR family</fullName>
    </submittedName>
</protein>
<evidence type="ECO:0000259" key="5">
    <source>
        <dbReference type="PROSITE" id="PS51078"/>
    </source>
</evidence>
<dbReference type="SUPFAM" id="SSF46785">
    <property type="entry name" value="Winged helix' DNA-binding domain"/>
    <property type="match status" value="1"/>
</dbReference>
<dbReference type="InterPro" id="IPR029016">
    <property type="entry name" value="GAF-like_dom_sf"/>
</dbReference>
<reference evidence="7" key="1">
    <citation type="submission" date="2016-10" db="EMBL/GenBank/DDBJ databases">
        <authorList>
            <person name="Varghese N."/>
            <person name="Submissions S."/>
        </authorList>
    </citation>
    <scope>NUCLEOTIDE SEQUENCE [LARGE SCALE GENOMIC DNA]</scope>
    <source>
        <strain evidence="7">DSM 45460</strain>
    </source>
</reference>
<dbReference type="Gene3D" id="1.10.10.10">
    <property type="entry name" value="Winged helix-like DNA-binding domain superfamily/Winged helix DNA-binding domain"/>
    <property type="match status" value="1"/>
</dbReference>
<dbReference type="InterPro" id="IPR005471">
    <property type="entry name" value="Tscrpt_reg_IclR_N"/>
</dbReference>
<proteinExistence type="predicted"/>
<dbReference type="InterPro" id="IPR014757">
    <property type="entry name" value="Tscrpt_reg_IclR_C"/>
</dbReference>
<keyword evidence="3" id="KW-0804">Transcription</keyword>
<dbReference type="GO" id="GO:0003700">
    <property type="term" value="F:DNA-binding transcription factor activity"/>
    <property type="evidence" value="ECO:0007669"/>
    <property type="project" value="TreeGrafter"/>
</dbReference>
<keyword evidence="1" id="KW-0805">Transcription regulation</keyword>
<dbReference type="PANTHER" id="PTHR30136:SF24">
    <property type="entry name" value="HTH-TYPE TRANSCRIPTIONAL REPRESSOR ALLR"/>
    <property type="match status" value="1"/>
</dbReference>
<dbReference type="GO" id="GO:0003677">
    <property type="term" value="F:DNA binding"/>
    <property type="evidence" value="ECO:0007669"/>
    <property type="project" value="UniProtKB-KW"/>
</dbReference>
<evidence type="ECO:0000259" key="4">
    <source>
        <dbReference type="PROSITE" id="PS51077"/>
    </source>
</evidence>
<gene>
    <name evidence="6" type="ORF">SAMN04487820_1014</name>
</gene>
<dbReference type="PANTHER" id="PTHR30136">
    <property type="entry name" value="HELIX-TURN-HELIX TRANSCRIPTIONAL REGULATOR, ICLR FAMILY"/>
    <property type="match status" value="1"/>
</dbReference>
<dbReference type="PROSITE" id="PS51078">
    <property type="entry name" value="ICLR_ED"/>
    <property type="match status" value="1"/>
</dbReference>
<dbReference type="SUPFAM" id="SSF55781">
    <property type="entry name" value="GAF domain-like"/>
    <property type="match status" value="1"/>
</dbReference>
<organism evidence="6 7">
    <name type="scientific">Actinopolyspora mzabensis</name>
    <dbReference type="NCBI Taxonomy" id="995066"/>
    <lineage>
        <taxon>Bacteria</taxon>
        <taxon>Bacillati</taxon>
        <taxon>Actinomycetota</taxon>
        <taxon>Actinomycetes</taxon>
        <taxon>Actinopolysporales</taxon>
        <taxon>Actinopolysporaceae</taxon>
        <taxon>Actinopolyspora</taxon>
    </lineage>
</organism>
<feature type="domain" description="IclR-ED" evidence="5">
    <location>
        <begin position="65"/>
        <end position="254"/>
    </location>
</feature>
<sequence>MRRDMTESPGEPLRKAFVVLEEISGSSKPLTLSEISQRVDFPKSTLHRLMRVLTDIGAVVRLETKAYELGDYFSRLSAVRGKSRVEEFSEAITPHLIDLFRQVHCVVSVGMLSAARVRYAGTLYHREDARIARAFRHPVPVHRSAVGRLLLAGSSRDWVEFHEAASAVYAPGAMTNPSRLKREFELIGRTGVACLRSEHDPELVEVAAPVFLGDDTPSAAVAVAGAVSRTNLRTVTRTLLETVGVITDNLAEAG</sequence>
<dbReference type="Gene3D" id="3.30.450.40">
    <property type="match status" value="1"/>
</dbReference>